<dbReference type="Gene3D" id="1.10.486.10">
    <property type="entry name" value="PCRA, domain 4"/>
    <property type="match status" value="1"/>
</dbReference>
<dbReference type="GO" id="GO:0003677">
    <property type="term" value="F:DNA binding"/>
    <property type="evidence" value="ECO:0007669"/>
    <property type="project" value="UniProtKB-KW"/>
</dbReference>
<evidence type="ECO:0000256" key="2">
    <source>
        <dbReference type="ARBA" id="ARBA00022741"/>
    </source>
</evidence>
<dbReference type="GO" id="GO:0043138">
    <property type="term" value="F:3'-5' DNA helicase activity"/>
    <property type="evidence" value="ECO:0007669"/>
    <property type="project" value="UniProtKB-EC"/>
</dbReference>
<dbReference type="Gene3D" id="1.10.10.160">
    <property type="match status" value="1"/>
</dbReference>
<comment type="similarity">
    <text evidence="1">Belongs to the helicase family. UvrD subfamily.</text>
</comment>
<name>A0A645ALV9_9ZZZZ</name>
<evidence type="ECO:0000259" key="11">
    <source>
        <dbReference type="PROSITE" id="PS51198"/>
    </source>
</evidence>
<dbReference type="EMBL" id="VSSQ01013047">
    <property type="protein sequence ID" value="MPM50624.1"/>
    <property type="molecule type" value="Genomic_DNA"/>
</dbReference>
<evidence type="ECO:0000256" key="1">
    <source>
        <dbReference type="ARBA" id="ARBA00009922"/>
    </source>
</evidence>
<dbReference type="GO" id="GO:0000725">
    <property type="term" value="P:recombinational repair"/>
    <property type="evidence" value="ECO:0007669"/>
    <property type="project" value="TreeGrafter"/>
</dbReference>
<proteinExistence type="inferred from homology"/>
<dbReference type="InterPro" id="IPR027417">
    <property type="entry name" value="P-loop_NTPase"/>
</dbReference>
<dbReference type="InterPro" id="IPR014017">
    <property type="entry name" value="DNA_helicase_UvrD-like_C"/>
</dbReference>
<dbReference type="PROSITE" id="PS51217">
    <property type="entry name" value="UVRD_HELICASE_CTER"/>
    <property type="match status" value="1"/>
</dbReference>
<dbReference type="Pfam" id="PF00580">
    <property type="entry name" value="UvrD-helicase"/>
    <property type="match status" value="1"/>
</dbReference>
<dbReference type="CDD" id="cd17932">
    <property type="entry name" value="DEXQc_UvrD"/>
    <property type="match status" value="1"/>
</dbReference>
<sequence length="668" mass="78191">MSSCNLDQWQFDAVKSKKRNLLIVAPPGSGKTTVIINRIEYLINSEGVKGENIIVITFTKAAAKNMYLRYVSNNNLEVPAFFGTFHSLFYRILYRNSNKPRIIAGDQCLKIIDYTLRKYTETINEEKLKGIINSIYLYKSSEISLDEFKYTGDKEVFYDCYNEYEKYKKENGLIDFEDLQVMCKNLLKQDEVLCNYYKNKFKYILIDEFQDCDNIQLSILKMLNTNNSIFAVGDEDQCIYGFRGSNPGCMVYFNKYFENGEKVYLHKNYRSVLNVVDFSRTFIKKNKLRNEKIIEAFRKDIGDINVLTCRDEREESIKVAKDIKDFIKDKKIEYNDIAILYRTNNESLSLIDVFLKQGIPFKLLDKNYNFFNHFFCKDIISYLKLAINPYDRESFINIINRPLRYISKVDIHNLNKNPLRESCFEILAGYKLPIFKLKIIRDLQKKINKMKDMTPIDAIEYVVYSLNYEDYIESYIKKTKKDKEELKDFIEMLKSSSEDFTTIEEFINYIEKGRGELPKESSNAVTLSSIHGVKGMEFECVFIVNCIEGNIPHKNSSEENLEEERRIFYVGVTRTKKYLTLCIPELYKGQYCNPSNFIGECGLEKSICNNPVYKGGENVKHIYLGEGIIDKVDENFISILFKNNIKRQISIKNVIGNKILSLIKHKNV</sequence>
<evidence type="ECO:0000256" key="7">
    <source>
        <dbReference type="ARBA" id="ARBA00023235"/>
    </source>
</evidence>
<dbReference type="SUPFAM" id="SSF52540">
    <property type="entry name" value="P-loop containing nucleoside triphosphate hydrolases"/>
    <property type="match status" value="1"/>
</dbReference>
<dbReference type="PANTHER" id="PTHR11070:SF2">
    <property type="entry name" value="ATP-DEPENDENT DNA HELICASE SRS2"/>
    <property type="match status" value="1"/>
</dbReference>
<protein>
    <recommendedName>
        <fullName evidence="9">DNA 3'-5' helicase</fullName>
        <ecNumber evidence="9">5.6.2.4</ecNumber>
    </recommendedName>
</protein>
<keyword evidence="4 13" id="KW-0347">Helicase</keyword>
<dbReference type="Gene3D" id="3.40.50.300">
    <property type="entry name" value="P-loop containing nucleotide triphosphate hydrolases"/>
    <property type="match status" value="2"/>
</dbReference>
<dbReference type="GO" id="GO:0005524">
    <property type="term" value="F:ATP binding"/>
    <property type="evidence" value="ECO:0007669"/>
    <property type="project" value="UniProtKB-KW"/>
</dbReference>
<dbReference type="InterPro" id="IPR014016">
    <property type="entry name" value="UvrD-like_ATP-bd"/>
</dbReference>
<evidence type="ECO:0000256" key="3">
    <source>
        <dbReference type="ARBA" id="ARBA00022801"/>
    </source>
</evidence>
<feature type="domain" description="UvrD-like helicase C-terminal" evidence="12">
    <location>
        <begin position="273"/>
        <end position="535"/>
    </location>
</feature>
<keyword evidence="6" id="KW-0238">DNA-binding</keyword>
<feature type="domain" description="UvrD-like helicase ATP-binding" evidence="11">
    <location>
        <begin position="4"/>
        <end position="272"/>
    </location>
</feature>
<evidence type="ECO:0000259" key="12">
    <source>
        <dbReference type="PROSITE" id="PS51217"/>
    </source>
</evidence>
<evidence type="ECO:0000256" key="10">
    <source>
        <dbReference type="ARBA" id="ARBA00048988"/>
    </source>
</evidence>
<evidence type="ECO:0000256" key="4">
    <source>
        <dbReference type="ARBA" id="ARBA00022806"/>
    </source>
</evidence>
<organism evidence="13">
    <name type="scientific">bioreactor metagenome</name>
    <dbReference type="NCBI Taxonomy" id="1076179"/>
    <lineage>
        <taxon>unclassified sequences</taxon>
        <taxon>metagenomes</taxon>
        <taxon>ecological metagenomes</taxon>
    </lineage>
</organism>
<comment type="catalytic activity">
    <reaction evidence="8">
        <text>Couples ATP hydrolysis with the unwinding of duplex DNA by translocating in the 3'-5' direction.</text>
        <dbReference type="EC" id="5.6.2.4"/>
    </reaction>
</comment>
<evidence type="ECO:0000256" key="6">
    <source>
        <dbReference type="ARBA" id="ARBA00023125"/>
    </source>
</evidence>
<keyword evidence="2" id="KW-0547">Nucleotide-binding</keyword>
<dbReference type="GO" id="GO:0033202">
    <property type="term" value="C:DNA helicase complex"/>
    <property type="evidence" value="ECO:0007669"/>
    <property type="project" value="TreeGrafter"/>
</dbReference>
<evidence type="ECO:0000256" key="8">
    <source>
        <dbReference type="ARBA" id="ARBA00034617"/>
    </source>
</evidence>
<keyword evidence="7" id="KW-0413">Isomerase</keyword>
<keyword evidence="5" id="KW-0067">ATP-binding</keyword>
<keyword evidence="3 13" id="KW-0378">Hydrolase</keyword>
<evidence type="ECO:0000313" key="13">
    <source>
        <dbReference type="EMBL" id="MPM50624.1"/>
    </source>
</evidence>
<comment type="catalytic activity">
    <reaction evidence="10">
        <text>ATP + H2O = ADP + phosphate + H(+)</text>
        <dbReference type="Rhea" id="RHEA:13065"/>
        <dbReference type="ChEBI" id="CHEBI:15377"/>
        <dbReference type="ChEBI" id="CHEBI:15378"/>
        <dbReference type="ChEBI" id="CHEBI:30616"/>
        <dbReference type="ChEBI" id="CHEBI:43474"/>
        <dbReference type="ChEBI" id="CHEBI:456216"/>
        <dbReference type="EC" id="5.6.2.4"/>
    </reaction>
</comment>
<dbReference type="AlphaFoldDB" id="A0A645ALV9"/>
<dbReference type="EC" id="5.6.2.4" evidence="9"/>
<gene>
    <name evidence="13" type="primary">yjcD_3</name>
    <name evidence="13" type="ORF">SDC9_97366</name>
</gene>
<dbReference type="InterPro" id="IPR013986">
    <property type="entry name" value="DExx_box_DNA_helicase_dom_sf"/>
</dbReference>
<dbReference type="InterPro" id="IPR000212">
    <property type="entry name" value="DNA_helicase_UvrD/REP"/>
</dbReference>
<dbReference type="GO" id="GO:0005829">
    <property type="term" value="C:cytosol"/>
    <property type="evidence" value="ECO:0007669"/>
    <property type="project" value="TreeGrafter"/>
</dbReference>
<dbReference type="GO" id="GO:0016887">
    <property type="term" value="F:ATP hydrolysis activity"/>
    <property type="evidence" value="ECO:0007669"/>
    <property type="project" value="RHEA"/>
</dbReference>
<comment type="caution">
    <text evidence="13">The sequence shown here is derived from an EMBL/GenBank/DDBJ whole genome shotgun (WGS) entry which is preliminary data.</text>
</comment>
<dbReference type="PROSITE" id="PS51198">
    <property type="entry name" value="UVRD_HELICASE_ATP_BIND"/>
    <property type="match status" value="1"/>
</dbReference>
<dbReference type="PANTHER" id="PTHR11070">
    <property type="entry name" value="UVRD / RECB / PCRA DNA HELICASE FAMILY MEMBER"/>
    <property type="match status" value="1"/>
</dbReference>
<evidence type="ECO:0000256" key="5">
    <source>
        <dbReference type="ARBA" id="ARBA00022840"/>
    </source>
</evidence>
<reference evidence="13" key="1">
    <citation type="submission" date="2019-08" db="EMBL/GenBank/DDBJ databases">
        <authorList>
            <person name="Kucharzyk K."/>
            <person name="Murdoch R.W."/>
            <person name="Higgins S."/>
            <person name="Loffler F."/>
        </authorList>
    </citation>
    <scope>NUCLEOTIDE SEQUENCE</scope>
</reference>
<accession>A0A645ALV9</accession>
<evidence type="ECO:0000256" key="9">
    <source>
        <dbReference type="ARBA" id="ARBA00034808"/>
    </source>
</evidence>
<dbReference type="Pfam" id="PF13361">
    <property type="entry name" value="UvrD_C"/>
    <property type="match status" value="1"/>
</dbReference>